<organism evidence="1 2">
    <name type="scientific">Trametes sanguinea</name>
    <dbReference type="NCBI Taxonomy" id="158606"/>
    <lineage>
        <taxon>Eukaryota</taxon>
        <taxon>Fungi</taxon>
        <taxon>Dikarya</taxon>
        <taxon>Basidiomycota</taxon>
        <taxon>Agaricomycotina</taxon>
        <taxon>Agaricomycetes</taxon>
        <taxon>Polyporales</taxon>
        <taxon>Polyporaceae</taxon>
        <taxon>Trametes</taxon>
    </lineage>
</organism>
<reference evidence="1" key="1">
    <citation type="submission" date="2022-08" db="EMBL/GenBank/DDBJ databases">
        <title>Genome Sequence of Pycnoporus sanguineus.</title>
        <authorList>
            <person name="Buettner E."/>
        </authorList>
    </citation>
    <scope>NUCLEOTIDE SEQUENCE</scope>
    <source>
        <strain evidence="1">CG-C14</strain>
    </source>
</reference>
<protein>
    <submittedName>
        <fullName evidence="1">Uncharacterized protein</fullName>
    </submittedName>
</protein>
<comment type="caution">
    <text evidence="1">The sequence shown here is derived from an EMBL/GenBank/DDBJ whole genome shotgun (WGS) entry which is preliminary data.</text>
</comment>
<dbReference type="EMBL" id="JANSHE010004358">
    <property type="protein sequence ID" value="KAJ2978365.1"/>
    <property type="molecule type" value="Genomic_DNA"/>
</dbReference>
<accession>A0ACC1NGB3</accession>
<evidence type="ECO:0000313" key="2">
    <source>
        <dbReference type="Proteomes" id="UP001144978"/>
    </source>
</evidence>
<gene>
    <name evidence="1" type="ORF">NUW54_g11295</name>
</gene>
<keyword evidence="2" id="KW-1185">Reference proteome</keyword>
<evidence type="ECO:0000313" key="1">
    <source>
        <dbReference type="EMBL" id="KAJ2978365.1"/>
    </source>
</evidence>
<sequence length="230" mass="25228">MPAFARLRSLHLGSMAAPVSAIIAYCSAMPNLSSHSSRCMAEEWPDLEELYFATKSYSRCANLDACTLAALAPFGSHCPRLKALGFPFDAMKCGAREDLLDDVPWCPDVPGYRSQADQCTTLLVTRSPVSEQASNLVNAASFLSHVFPRLEDIIQGPFDDTEEGKAHARSWGEVESYVMVLNNNRQNERQRLGLEDDLPGSPDQQPPTTPSEQSPDDTAGAWMWSSGNDE</sequence>
<name>A0ACC1NGB3_9APHY</name>
<dbReference type="Proteomes" id="UP001144978">
    <property type="component" value="Unassembled WGS sequence"/>
</dbReference>
<proteinExistence type="predicted"/>